<keyword evidence="1" id="KW-0732">Signal</keyword>
<evidence type="ECO:0000256" key="1">
    <source>
        <dbReference type="SAM" id="SignalP"/>
    </source>
</evidence>
<feature type="signal peptide" evidence="1">
    <location>
        <begin position="1"/>
        <end position="26"/>
    </location>
</feature>
<evidence type="ECO:0000313" key="2">
    <source>
        <dbReference type="EMBL" id="MDI6453171.1"/>
    </source>
</evidence>
<dbReference type="EMBL" id="JASCXW010000019">
    <property type="protein sequence ID" value="MDI6453171.1"/>
    <property type="molecule type" value="Genomic_DNA"/>
</dbReference>
<feature type="chain" id="PRO_5043566292" description="Bacterial repeat domain-containing protein" evidence="1">
    <location>
        <begin position="27"/>
        <end position="104"/>
    </location>
</feature>
<dbReference type="RefSeq" id="WP_282839601.1">
    <property type="nucleotide sequence ID" value="NZ_JASCXW010000019.1"/>
</dbReference>
<name>A0AAW6U5C1_9MOLU</name>
<dbReference type="Proteomes" id="UP001431532">
    <property type="component" value="Unassembled WGS sequence"/>
</dbReference>
<reference evidence="2" key="1">
    <citation type="submission" date="2023-05" db="EMBL/GenBank/DDBJ databases">
        <title>Mariniplasma microaerophilum sp. nov., a novel anaerobic mollicute isolated from terrestrial mud volcano, Taman Peninsula, Russia.</title>
        <authorList>
            <person name="Khomyakova M.A."/>
            <person name="Merkel A.Y."/>
            <person name="Slobodkin A.I."/>
        </authorList>
    </citation>
    <scope>NUCLEOTIDE SEQUENCE</scope>
    <source>
        <strain evidence="2">M4Ah</strain>
    </source>
</reference>
<evidence type="ECO:0008006" key="4">
    <source>
        <dbReference type="Google" id="ProtNLM"/>
    </source>
</evidence>
<comment type="caution">
    <text evidence="2">The sequence shown here is derived from an EMBL/GenBank/DDBJ whole genome shotgun (WGS) entry which is preliminary data.</text>
</comment>
<protein>
    <recommendedName>
        <fullName evidence="4">Bacterial repeat domain-containing protein</fullName>
    </recommendedName>
</protein>
<gene>
    <name evidence="2" type="ORF">QJ521_06320</name>
</gene>
<accession>A0AAW6U5C1</accession>
<proteinExistence type="predicted"/>
<evidence type="ECO:0000313" key="3">
    <source>
        <dbReference type="Proteomes" id="UP001431532"/>
    </source>
</evidence>
<organism evidence="2 3">
    <name type="scientific">Peloplasma aerotolerans</name>
    <dbReference type="NCBI Taxonomy" id="3044389"/>
    <lineage>
        <taxon>Bacteria</taxon>
        <taxon>Bacillati</taxon>
        <taxon>Mycoplasmatota</taxon>
        <taxon>Mollicutes</taxon>
        <taxon>Acholeplasmatales</taxon>
        <taxon>Acholeplasmataceae</taxon>
        <taxon>Peloplasma</taxon>
    </lineage>
</organism>
<sequence>MKLLIMTLTILLAASVYFLQVTETQATSINIHVLVFEGHDGNIVEKTYFAHGADLSEYELPEAPERQGYVFVSWSGELPKEMPDADLYFVAVYMQQELKIRATM</sequence>
<keyword evidence="3" id="KW-1185">Reference proteome</keyword>
<dbReference type="AlphaFoldDB" id="A0AAW6U5C1"/>